<gene>
    <name evidence="5" type="primary">maf</name>
    <name evidence="5" type="ORF">D3876_05375</name>
</gene>
<reference evidence="5 6" key="1">
    <citation type="submission" date="2018-09" db="EMBL/GenBank/DDBJ databases">
        <authorList>
            <person name="Zhu H."/>
        </authorList>
    </citation>
    <scope>NUCLEOTIDE SEQUENCE [LARGE SCALE GENOMIC DNA]</scope>
    <source>
        <strain evidence="5 6">K2R01-6</strain>
    </source>
</reference>
<comment type="subcellular location">
    <subcellularLocation>
        <location evidence="4">Cytoplasm</location>
    </subcellularLocation>
</comment>
<dbReference type="PANTHER" id="PTHR43213">
    <property type="entry name" value="BIFUNCTIONAL DTTP/UTP PYROPHOSPHATASE/METHYLTRANSFERASE PROTEIN-RELATED"/>
    <property type="match status" value="1"/>
</dbReference>
<dbReference type="SUPFAM" id="SSF52972">
    <property type="entry name" value="ITPase-like"/>
    <property type="match status" value="1"/>
</dbReference>
<dbReference type="Gene3D" id="3.90.950.10">
    <property type="match status" value="1"/>
</dbReference>
<dbReference type="GO" id="GO:0009117">
    <property type="term" value="P:nucleotide metabolic process"/>
    <property type="evidence" value="ECO:0007669"/>
    <property type="project" value="UniProtKB-KW"/>
</dbReference>
<evidence type="ECO:0000256" key="4">
    <source>
        <dbReference type="HAMAP-Rule" id="MF_00528"/>
    </source>
</evidence>
<dbReference type="OrthoDB" id="9813962at2"/>
<dbReference type="CDD" id="cd00555">
    <property type="entry name" value="Maf"/>
    <property type="match status" value="1"/>
</dbReference>
<dbReference type="EC" id="3.6.1.9" evidence="4"/>
<dbReference type="InterPro" id="IPR029001">
    <property type="entry name" value="ITPase-like_fam"/>
</dbReference>
<evidence type="ECO:0000256" key="1">
    <source>
        <dbReference type="ARBA" id="ARBA00001968"/>
    </source>
</evidence>
<dbReference type="NCBIfam" id="TIGR00172">
    <property type="entry name" value="maf"/>
    <property type="match status" value="1"/>
</dbReference>
<dbReference type="RefSeq" id="WP_119760134.1">
    <property type="nucleotide sequence ID" value="NZ_QYUM01000002.1"/>
</dbReference>
<comment type="caution">
    <text evidence="4">Lacks conserved residue(s) required for the propagation of feature annotation.</text>
</comment>
<dbReference type="GO" id="GO:0047429">
    <property type="term" value="F:nucleoside triphosphate diphosphatase activity"/>
    <property type="evidence" value="ECO:0007669"/>
    <property type="project" value="UniProtKB-EC"/>
</dbReference>
<dbReference type="HAMAP" id="MF_00528">
    <property type="entry name" value="Maf"/>
    <property type="match status" value="1"/>
</dbReference>
<dbReference type="Pfam" id="PF02545">
    <property type="entry name" value="Maf"/>
    <property type="match status" value="1"/>
</dbReference>
<evidence type="ECO:0000313" key="5">
    <source>
        <dbReference type="EMBL" id="RJF93727.1"/>
    </source>
</evidence>
<accession>A0A418WR74</accession>
<proteinExistence type="inferred from homology"/>
<evidence type="ECO:0000256" key="2">
    <source>
        <dbReference type="ARBA" id="ARBA00022801"/>
    </source>
</evidence>
<comment type="catalytic activity">
    <reaction evidence="4">
        <text>a ribonucleoside 5'-triphosphate + H2O = a ribonucleoside 5'-phosphate + diphosphate + H(+)</text>
        <dbReference type="Rhea" id="RHEA:23996"/>
        <dbReference type="ChEBI" id="CHEBI:15377"/>
        <dbReference type="ChEBI" id="CHEBI:15378"/>
        <dbReference type="ChEBI" id="CHEBI:33019"/>
        <dbReference type="ChEBI" id="CHEBI:58043"/>
        <dbReference type="ChEBI" id="CHEBI:61557"/>
        <dbReference type="EC" id="3.6.1.9"/>
    </reaction>
</comment>
<dbReference type="GO" id="GO:0005737">
    <property type="term" value="C:cytoplasm"/>
    <property type="evidence" value="ECO:0007669"/>
    <property type="project" value="UniProtKB-SubCell"/>
</dbReference>
<dbReference type="InterPro" id="IPR003697">
    <property type="entry name" value="Maf-like"/>
</dbReference>
<dbReference type="PANTHER" id="PTHR43213:SF5">
    <property type="entry name" value="BIFUNCTIONAL DTTP_UTP PYROPHOSPHATASE_METHYLTRANSFERASE PROTEIN-RELATED"/>
    <property type="match status" value="1"/>
</dbReference>
<dbReference type="EMBL" id="QYUM01000002">
    <property type="protein sequence ID" value="RJF93727.1"/>
    <property type="molecule type" value="Genomic_DNA"/>
</dbReference>
<comment type="cofactor">
    <cofactor evidence="1 4">
        <name>a divalent metal cation</name>
        <dbReference type="ChEBI" id="CHEBI:60240"/>
    </cofactor>
</comment>
<evidence type="ECO:0000313" key="6">
    <source>
        <dbReference type="Proteomes" id="UP000286100"/>
    </source>
</evidence>
<comment type="similarity">
    <text evidence="4">Belongs to the Maf family.</text>
</comment>
<dbReference type="Proteomes" id="UP000286100">
    <property type="component" value="Unassembled WGS sequence"/>
</dbReference>
<keyword evidence="3 4" id="KW-0546">Nucleotide metabolism</keyword>
<dbReference type="PIRSF" id="PIRSF006305">
    <property type="entry name" value="Maf"/>
    <property type="match status" value="1"/>
</dbReference>
<name>A0A418WR74_9SPHN</name>
<comment type="catalytic activity">
    <reaction evidence="4">
        <text>a 2'-deoxyribonucleoside 5'-triphosphate + H2O = a 2'-deoxyribonucleoside 5'-phosphate + diphosphate + H(+)</text>
        <dbReference type="Rhea" id="RHEA:44644"/>
        <dbReference type="ChEBI" id="CHEBI:15377"/>
        <dbReference type="ChEBI" id="CHEBI:15378"/>
        <dbReference type="ChEBI" id="CHEBI:33019"/>
        <dbReference type="ChEBI" id="CHEBI:61560"/>
        <dbReference type="ChEBI" id="CHEBI:65317"/>
        <dbReference type="EC" id="3.6.1.9"/>
    </reaction>
</comment>
<protein>
    <recommendedName>
        <fullName evidence="4">Nucleoside triphosphate pyrophosphatase</fullName>
        <ecNumber evidence="4">3.6.1.9</ecNumber>
    </recommendedName>
    <alternativeName>
        <fullName evidence="4">Nucleotide pyrophosphatase</fullName>
        <shortName evidence="4">Nucleotide PPase</shortName>
    </alternativeName>
</protein>
<evidence type="ECO:0000256" key="3">
    <source>
        <dbReference type="ARBA" id="ARBA00023080"/>
    </source>
</evidence>
<comment type="function">
    <text evidence="4">Nucleoside triphosphate pyrophosphatase. May have a dual role in cell division arrest and in preventing the incorporation of modified nucleotides into cellular nucleic acids.</text>
</comment>
<keyword evidence="2 4" id="KW-0378">Hydrolase</keyword>
<organism evidence="5 6">
    <name type="scientific">Sphingomonas cavernae</name>
    <dbReference type="NCBI Taxonomy" id="2320861"/>
    <lineage>
        <taxon>Bacteria</taxon>
        <taxon>Pseudomonadati</taxon>
        <taxon>Pseudomonadota</taxon>
        <taxon>Alphaproteobacteria</taxon>
        <taxon>Sphingomonadales</taxon>
        <taxon>Sphingomonadaceae</taxon>
        <taxon>Sphingomonas</taxon>
    </lineage>
</organism>
<keyword evidence="4" id="KW-0963">Cytoplasm</keyword>
<keyword evidence="6" id="KW-1185">Reference proteome</keyword>
<comment type="caution">
    <text evidence="5">The sequence shown here is derived from an EMBL/GenBank/DDBJ whole genome shotgun (WGS) entry which is preliminary data.</text>
</comment>
<sequence>MNLILASQSSTRRAMLEAAGVTFDAMTPGVDEESAKASLRAQGLSARDLADALAELKALRLSQRIPGALVLGSDQTLALDDGTMLDKAADRATAAEQLGQLSGRTHSLYSAAVIAENGRAVWRHVDRARLTVRPLSDAFIDEYLDAEFASIAGSVGCYRVEGRGGQLFSRIEGSHFTILGLPLLPLLDYLRTRGLLTS</sequence>
<feature type="active site" description="Proton acceptor" evidence="4">
    <location>
        <position position="74"/>
    </location>
</feature>
<dbReference type="AlphaFoldDB" id="A0A418WR74"/>